<reference evidence="1 2" key="1">
    <citation type="submission" date="2020-01" db="EMBL/GenBank/DDBJ databases">
        <title>Whole genome and functional gene identification of agarase of Vibrio HN897.</title>
        <authorList>
            <person name="Liu Y."/>
            <person name="Zhao Z."/>
        </authorList>
    </citation>
    <scope>NUCLEOTIDE SEQUENCE [LARGE SCALE GENOMIC DNA]</scope>
    <source>
        <strain evidence="1 2">HN897</strain>
    </source>
</reference>
<keyword evidence="2" id="KW-1185">Reference proteome</keyword>
<protein>
    <submittedName>
        <fullName evidence="1">DUF3283 family protein</fullName>
    </submittedName>
</protein>
<dbReference type="RefSeq" id="WP_164650825.1">
    <property type="nucleotide sequence ID" value="NZ_CP047476.1"/>
</dbReference>
<dbReference type="EMBL" id="CP047476">
    <property type="protein sequence ID" value="QIA65929.1"/>
    <property type="molecule type" value="Genomic_DNA"/>
</dbReference>
<dbReference type="KEGG" id="vas:GT360_20730"/>
<organism evidence="1 2">
    <name type="scientific">Vibrio astriarenae</name>
    <dbReference type="NCBI Taxonomy" id="1481923"/>
    <lineage>
        <taxon>Bacteria</taxon>
        <taxon>Pseudomonadati</taxon>
        <taxon>Pseudomonadota</taxon>
        <taxon>Gammaproteobacteria</taxon>
        <taxon>Vibrionales</taxon>
        <taxon>Vibrionaceae</taxon>
        <taxon>Vibrio</taxon>
    </lineage>
</organism>
<evidence type="ECO:0000313" key="2">
    <source>
        <dbReference type="Proteomes" id="UP000464262"/>
    </source>
</evidence>
<sequence length="68" mass="7828">MSFNLSLLPSDEKNTIELDKQASFIVWKVKNGKGTFEEVQTQLDKLTNPAEKEVFQSSVMKYRQMMGL</sequence>
<evidence type="ECO:0000313" key="1">
    <source>
        <dbReference type="EMBL" id="QIA65929.1"/>
    </source>
</evidence>
<accession>A0A7Z2YG78</accession>
<proteinExistence type="predicted"/>
<dbReference type="Pfam" id="PF11686">
    <property type="entry name" value="DUF3283"/>
    <property type="match status" value="1"/>
</dbReference>
<name>A0A7Z2YG78_9VIBR</name>
<dbReference type="AlphaFoldDB" id="A0A7Z2YG78"/>
<dbReference type="Proteomes" id="UP000464262">
    <property type="component" value="Chromosome 2"/>
</dbReference>
<gene>
    <name evidence="1" type="ORF">GT360_20730</name>
</gene>
<dbReference type="InterPro" id="IPR021700">
    <property type="entry name" value="DUF3283"/>
</dbReference>